<reference evidence="12" key="2">
    <citation type="submission" date="2020-09" db="EMBL/GenBank/DDBJ databases">
        <authorList>
            <person name="Sun Q."/>
            <person name="Ohkuma M."/>
        </authorList>
    </citation>
    <scope>NUCLEOTIDE SEQUENCE</scope>
    <source>
        <strain evidence="12">JCM 19831</strain>
    </source>
</reference>
<name>A0A917TND6_9ACTN</name>
<gene>
    <name evidence="12" type="ORF">GCM10007977_030620</name>
</gene>
<dbReference type="InterPro" id="IPR016032">
    <property type="entry name" value="Sig_transdc_resp-reg_C-effctor"/>
</dbReference>
<evidence type="ECO:0000256" key="2">
    <source>
        <dbReference type="ARBA" id="ARBA00022490"/>
    </source>
</evidence>
<comment type="caution">
    <text evidence="12">The sequence shown here is derived from an EMBL/GenBank/DDBJ whole genome shotgun (WGS) entry which is preliminary data.</text>
</comment>
<organism evidence="12 13">
    <name type="scientific">Dactylosporangium sucinum</name>
    <dbReference type="NCBI Taxonomy" id="1424081"/>
    <lineage>
        <taxon>Bacteria</taxon>
        <taxon>Bacillati</taxon>
        <taxon>Actinomycetota</taxon>
        <taxon>Actinomycetes</taxon>
        <taxon>Micromonosporales</taxon>
        <taxon>Micromonosporaceae</taxon>
        <taxon>Dactylosporangium</taxon>
    </lineage>
</organism>
<dbReference type="SMART" id="SM00448">
    <property type="entry name" value="REC"/>
    <property type="match status" value="1"/>
</dbReference>
<keyword evidence="7" id="KW-0804">Transcription</keyword>
<dbReference type="GO" id="GO:0042802">
    <property type="term" value="F:identical protein binding"/>
    <property type="evidence" value="ECO:0007669"/>
    <property type="project" value="UniProtKB-ARBA"/>
</dbReference>
<evidence type="ECO:0000256" key="4">
    <source>
        <dbReference type="ARBA" id="ARBA00023012"/>
    </source>
</evidence>
<dbReference type="GO" id="GO:0032993">
    <property type="term" value="C:protein-DNA complex"/>
    <property type="evidence" value="ECO:0007669"/>
    <property type="project" value="TreeGrafter"/>
</dbReference>
<keyword evidence="5" id="KW-0805">Transcription regulation</keyword>
<dbReference type="Gene3D" id="6.10.250.690">
    <property type="match status" value="1"/>
</dbReference>
<dbReference type="PANTHER" id="PTHR48111:SF50">
    <property type="entry name" value="KDP OPERON TRANSCRIPTIONAL REGULATORY PROTEIN KDPE"/>
    <property type="match status" value="1"/>
</dbReference>
<evidence type="ECO:0000256" key="8">
    <source>
        <dbReference type="PROSITE-ProRule" id="PRU00169"/>
    </source>
</evidence>
<dbReference type="InterPro" id="IPR001789">
    <property type="entry name" value="Sig_transdc_resp-reg_receiver"/>
</dbReference>
<dbReference type="GO" id="GO:0000156">
    <property type="term" value="F:phosphorelay response regulator activity"/>
    <property type="evidence" value="ECO:0007669"/>
    <property type="project" value="TreeGrafter"/>
</dbReference>
<evidence type="ECO:0000259" key="10">
    <source>
        <dbReference type="PROSITE" id="PS50110"/>
    </source>
</evidence>
<evidence type="ECO:0000256" key="5">
    <source>
        <dbReference type="ARBA" id="ARBA00023015"/>
    </source>
</evidence>
<dbReference type="Pfam" id="PF00072">
    <property type="entry name" value="Response_reg"/>
    <property type="match status" value="1"/>
</dbReference>
<proteinExistence type="predicted"/>
<feature type="modified residue" description="4-aspartylphosphate" evidence="8">
    <location>
        <position position="54"/>
    </location>
</feature>
<sequence length="229" mass="25678">MSPVRVLIVDDEPQLLRALRINLQARQYEVVTAADGTAALQAAAAEHPDVVVLDLGLPDLDGIEVLRTLRSWTPVPVLVLSGRLGSSEKVAALDAGADDYVTKPFNIDELLARIRSIIRRRPEPEAVSAVRIGDYEIDLVARDARRADGTGGRQHLTRTEWLILDLLARNPGKLIGHRELLQHVWGPTYLDQTHYLRQYIGQLRRKLESDPARPRHLLTEPAMGYRFQP</sequence>
<keyword evidence="3 8" id="KW-0597">Phosphoprotein</keyword>
<evidence type="ECO:0000256" key="9">
    <source>
        <dbReference type="PROSITE-ProRule" id="PRU01091"/>
    </source>
</evidence>
<keyword evidence="13" id="KW-1185">Reference proteome</keyword>
<dbReference type="SUPFAM" id="SSF46894">
    <property type="entry name" value="C-terminal effector domain of the bipartite response regulators"/>
    <property type="match status" value="1"/>
</dbReference>
<protein>
    <submittedName>
        <fullName evidence="12">Transcriptional regulatory protein KdpE</fullName>
    </submittedName>
</protein>
<comment type="subcellular location">
    <subcellularLocation>
        <location evidence="1">Cytoplasm</location>
    </subcellularLocation>
</comment>
<evidence type="ECO:0000313" key="13">
    <source>
        <dbReference type="Proteomes" id="UP000642070"/>
    </source>
</evidence>
<dbReference type="PROSITE" id="PS51755">
    <property type="entry name" value="OMPR_PHOB"/>
    <property type="match status" value="1"/>
</dbReference>
<dbReference type="Gene3D" id="1.10.10.10">
    <property type="entry name" value="Winged helix-like DNA-binding domain superfamily/Winged helix DNA-binding domain"/>
    <property type="match status" value="1"/>
</dbReference>
<dbReference type="EMBL" id="BMPI01000012">
    <property type="protein sequence ID" value="GGM27300.1"/>
    <property type="molecule type" value="Genomic_DNA"/>
</dbReference>
<accession>A0A917TND6</accession>
<dbReference type="InterPro" id="IPR036388">
    <property type="entry name" value="WH-like_DNA-bd_sf"/>
</dbReference>
<dbReference type="PANTHER" id="PTHR48111">
    <property type="entry name" value="REGULATOR OF RPOS"/>
    <property type="match status" value="1"/>
</dbReference>
<evidence type="ECO:0000256" key="3">
    <source>
        <dbReference type="ARBA" id="ARBA00022553"/>
    </source>
</evidence>
<feature type="domain" description="Response regulatory" evidence="10">
    <location>
        <begin position="5"/>
        <end position="118"/>
    </location>
</feature>
<feature type="domain" description="OmpR/PhoB-type" evidence="11">
    <location>
        <begin position="127"/>
        <end position="229"/>
    </location>
</feature>
<dbReference type="InterPro" id="IPR001867">
    <property type="entry name" value="OmpR/PhoB-type_DNA-bd"/>
</dbReference>
<feature type="DNA-binding region" description="OmpR/PhoB-type" evidence="9">
    <location>
        <begin position="127"/>
        <end position="229"/>
    </location>
</feature>
<reference evidence="12" key="1">
    <citation type="journal article" date="2014" name="Int. J. Syst. Evol. Microbiol.">
        <title>Complete genome sequence of Corynebacterium casei LMG S-19264T (=DSM 44701T), isolated from a smear-ripened cheese.</title>
        <authorList>
            <consortium name="US DOE Joint Genome Institute (JGI-PGF)"/>
            <person name="Walter F."/>
            <person name="Albersmeier A."/>
            <person name="Kalinowski J."/>
            <person name="Ruckert C."/>
        </authorList>
    </citation>
    <scope>NUCLEOTIDE SEQUENCE</scope>
    <source>
        <strain evidence="12">JCM 19831</strain>
    </source>
</reference>
<evidence type="ECO:0000313" key="12">
    <source>
        <dbReference type="EMBL" id="GGM27300.1"/>
    </source>
</evidence>
<keyword evidence="4" id="KW-0902">Two-component regulatory system</keyword>
<dbReference type="InterPro" id="IPR011006">
    <property type="entry name" value="CheY-like_superfamily"/>
</dbReference>
<keyword evidence="2" id="KW-0963">Cytoplasm</keyword>
<dbReference type="CDD" id="cd00383">
    <property type="entry name" value="trans_reg_C"/>
    <property type="match status" value="1"/>
</dbReference>
<evidence type="ECO:0000256" key="7">
    <source>
        <dbReference type="ARBA" id="ARBA00023163"/>
    </source>
</evidence>
<dbReference type="GO" id="GO:0000987">
    <property type="term" value="F:cis-regulatory region sequence-specific DNA binding"/>
    <property type="evidence" value="ECO:0007669"/>
    <property type="project" value="UniProtKB-ARBA"/>
</dbReference>
<dbReference type="SMART" id="SM00862">
    <property type="entry name" value="Trans_reg_C"/>
    <property type="match status" value="1"/>
</dbReference>
<dbReference type="GO" id="GO:0045893">
    <property type="term" value="P:positive regulation of DNA-templated transcription"/>
    <property type="evidence" value="ECO:0007669"/>
    <property type="project" value="UniProtKB-ARBA"/>
</dbReference>
<dbReference type="GO" id="GO:0005829">
    <property type="term" value="C:cytosol"/>
    <property type="evidence" value="ECO:0007669"/>
    <property type="project" value="TreeGrafter"/>
</dbReference>
<keyword evidence="6 9" id="KW-0238">DNA-binding</keyword>
<dbReference type="InterPro" id="IPR039420">
    <property type="entry name" value="WalR-like"/>
</dbReference>
<dbReference type="Pfam" id="PF00486">
    <property type="entry name" value="Trans_reg_C"/>
    <property type="match status" value="1"/>
</dbReference>
<evidence type="ECO:0000259" key="11">
    <source>
        <dbReference type="PROSITE" id="PS51755"/>
    </source>
</evidence>
<evidence type="ECO:0000256" key="1">
    <source>
        <dbReference type="ARBA" id="ARBA00004496"/>
    </source>
</evidence>
<dbReference type="Proteomes" id="UP000642070">
    <property type="component" value="Unassembled WGS sequence"/>
</dbReference>
<dbReference type="SUPFAM" id="SSF52172">
    <property type="entry name" value="CheY-like"/>
    <property type="match status" value="1"/>
</dbReference>
<evidence type="ECO:0000256" key="6">
    <source>
        <dbReference type="ARBA" id="ARBA00023125"/>
    </source>
</evidence>
<dbReference type="PROSITE" id="PS50110">
    <property type="entry name" value="RESPONSE_REGULATORY"/>
    <property type="match status" value="1"/>
</dbReference>
<dbReference type="FunFam" id="3.40.50.2300:FF:000021">
    <property type="entry name" value="Two-component system response regulator KdpE"/>
    <property type="match status" value="1"/>
</dbReference>
<dbReference type="AlphaFoldDB" id="A0A917TND6"/>
<dbReference type="Gene3D" id="3.40.50.2300">
    <property type="match status" value="1"/>
</dbReference>
<dbReference type="RefSeq" id="WP_190250469.1">
    <property type="nucleotide sequence ID" value="NZ_BMPI01000012.1"/>
</dbReference>